<dbReference type="GO" id="GO:0036297">
    <property type="term" value="P:interstrand cross-link repair"/>
    <property type="evidence" value="ECO:0007669"/>
    <property type="project" value="TreeGrafter"/>
</dbReference>
<proteinExistence type="predicted"/>
<feature type="compositionally biased region" description="Polar residues" evidence="4">
    <location>
        <begin position="676"/>
        <end position="686"/>
    </location>
</feature>
<evidence type="ECO:0000256" key="1">
    <source>
        <dbReference type="ARBA" id="ARBA00022722"/>
    </source>
</evidence>
<dbReference type="VEuPathDB" id="FungiDB:YALI0_E29931g"/>
<dbReference type="PANTHER" id="PTHR23240:SF8">
    <property type="entry name" value="PROTEIN ARTEMIS"/>
    <property type="match status" value="1"/>
</dbReference>
<evidence type="ECO:0000256" key="4">
    <source>
        <dbReference type="SAM" id="MobiDB-lite"/>
    </source>
</evidence>
<dbReference type="SUPFAM" id="SSF56281">
    <property type="entry name" value="Metallo-hydrolase/oxidoreductase"/>
    <property type="match status" value="1"/>
</dbReference>
<sequence>MSTFDGIIREFPEIRVDYFHDRGKKHPVRPEVWLLSHVHTDHTAGLENVGGLVYCSKVTKNMLVEKDPRSKRHKAYNDMAAIPNGTLKSKYTPIQDRLRGLDLDTPFEINVGAYTVSVTLLDASNHCPGAVMFLLQGKGKCVLYTGDIRAEKWWLRSLENHPLLLPYICGVKKLDCIYLDTTFGYRGEPYISLVDNNTGLGKLMKQLSRYPLTGSIQYFLPRYTSGFELIWQYLAAAYDWKVHMEEDELQRVSKVLQVEGRSHYIKYLTKEAAEATLHCCSCQRTSSSSVLLLPVVNYLASHVDEHNRPKKESELQLVGVKDLLRRLSEEYTSSNESHLSDVIDFESGQRFIKTECEQGLDLYLPDMLLFHYSRHSSYLECEELVGLFKPRSVFPCVVSKDSWQRGFSMARLFGHVCQEHVDQPSQFMYDVEMCIETARPIPRIREPVLTLKIDGKPAVSGPSQEANSQSLLVPKTVKSFQVRAPGTQNVKMLPTGVFNQTDAYVPASDSGNSDILDQLNLYKSPIRSPVRTKSSPGRVDHAVRPMPLPTTSVPSVKEEPQTPSFGEALSIPVPPVSFALPVQLATAPIPASTAMLTTTPMPSSSPGMPTSSPADAVMSSPFKKATSLSSMCEEMPEECESITESVVKVERDSDEFYVSVNSLPQLIARITAEPISHTSQPTTQPELGSMVEQPERQNVSMTEQVEAKVAEFSKPMKDLVNQPQENTLSQRRISLRPEVPTAPRQPPRITGVLRQASLSRKPSVAHHSSPSPRSSKSPPPKNMCPEPSKIIMGPPVLRRTADDVYDICEKIGQCRLVRNKRKVHRPFKVDRWKVSPVSE</sequence>
<evidence type="ECO:0000313" key="7">
    <source>
        <dbReference type="Proteomes" id="UP000182444"/>
    </source>
</evidence>
<dbReference type="EMBL" id="CP017557">
    <property type="protein sequence ID" value="AOW06159.1"/>
    <property type="molecule type" value="Genomic_DNA"/>
</dbReference>
<feature type="region of interest" description="Disordered" evidence="4">
    <location>
        <begin position="527"/>
        <end position="563"/>
    </location>
</feature>
<feature type="compositionally biased region" description="Basic and acidic residues" evidence="4">
    <location>
        <begin position="705"/>
        <end position="717"/>
    </location>
</feature>
<dbReference type="GO" id="GO:0035312">
    <property type="term" value="F:5'-3' DNA exonuclease activity"/>
    <property type="evidence" value="ECO:0007669"/>
    <property type="project" value="TreeGrafter"/>
</dbReference>
<keyword evidence="1" id="KW-0540">Nuclease</keyword>
<dbReference type="eggNOG" id="KOG1361">
    <property type="taxonomic scope" value="Eukaryota"/>
</dbReference>
<protein>
    <submittedName>
        <fullName evidence="6">Beta-lactamase-like protein</fullName>
    </submittedName>
</protein>
<reference evidence="6 8" key="2">
    <citation type="submission" date="2018-07" db="EMBL/GenBank/DDBJ databases">
        <title>Draft Genome Assemblies for Five Robust Yarrowia lipolytica Strains Exhibiting High Lipid Production and Pentose Sugar Utilization and Sugar Alcohol Secretion from Undetoxified Lignocellulosic Biomass Hydrolysates.</title>
        <authorList>
            <consortium name="DOE Joint Genome Institute"/>
            <person name="Walker C."/>
            <person name="Ryu S."/>
            <person name="Na H."/>
            <person name="Zane M."/>
            <person name="LaButti K."/>
            <person name="Lipzen A."/>
            <person name="Haridas S."/>
            <person name="Barry K."/>
            <person name="Grigoriev I.V."/>
            <person name="Quarterman J."/>
            <person name="Slininger P."/>
            <person name="Dien B."/>
            <person name="Trinh C.T."/>
        </authorList>
    </citation>
    <scope>NUCLEOTIDE SEQUENCE [LARGE SCALE GENOMIC DNA]</scope>
    <source>
        <strain evidence="6 8">YB392</strain>
    </source>
</reference>
<evidence type="ECO:0000313" key="5">
    <source>
        <dbReference type="EMBL" id="AOW06159.1"/>
    </source>
</evidence>
<dbReference type="Gene3D" id="3.40.50.12650">
    <property type="match status" value="1"/>
</dbReference>
<dbReference type="Proteomes" id="UP000182444">
    <property type="component" value="Chromosome 1E"/>
</dbReference>
<dbReference type="Proteomes" id="UP000256601">
    <property type="component" value="Unassembled WGS sequence"/>
</dbReference>
<dbReference type="EMBL" id="KZ859083">
    <property type="protein sequence ID" value="RDW23468.1"/>
    <property type="molecule type" value="Genomic_DNA"/>
</dbReference>
<dbReference type="GO" id="GO:0006303">
    <property type="term" value="P:double-strand break repair via nonhomologous end joining"/>
    <property type="evidence" value="ECO:0007669"/>
    <property type="project" value="TreeGrafter"/>
</dbReference>
<feature type="compositionally biased region" description="Polar residues" evidence="4">
    <location>
        <begin position="721"/>
        <end position="732"/>
    </location>
</feature>
<feature type="region of interest" description="Disordered" evidence="4">
    <location>
        <begin position="674"/>
        <end position="793"/>
    </location>
</feature>
<evidence type="ECO:0000256" key="3">
    <source>
        <dbReference type="ARBA" id="ARBA00022839"/>
    </source>
</evidence>
<accession>A0A1D8NKJ3</accession>
<keyword evidence="3" id="KW-0269">Exonuclease</keyword>
<dbReference type="GO" id="GO:0000723">
    <property type="term" value="P:telomere maintenance"/>
    <property type="evidence" value="ECO:0007669"/>
    <property type="project" value="TreeGrafter"/>
</dbReference>
<name>A0A1D8NKJ3_YARLL</name>
<evidence type="ECO:0000313" key="8">
    <source>
        <dbReference type="Proteomes" id="UP000256601"/>
    </source>
</evidence>
<dbReference type="Gene3D" id="3.60.15.10">
    <property type="entry name" value="Ribonuclease Z/Hydroxyacylglutathione hydrolase-like"/>
    <property type="match status" value="1"/>
</dbReference>
<keyword evidence="2" id="KW-0378">Hydrolase</keyword>
<gene>
    <name evidence="6" type="ORF">B0I71DRAFT_124075</name>
    <name evidence="5" type="ORF">YALI1_E35384g</name>
</gene>
<dbReference type="InterPro" id="IPR036866">
    <property type="entry name" value="RibonucZ/Hydroxyglut_hydro"/>
</dbReference>
<dbReference type="PANTHER" id="PTHR23240">
    <property type="entry name" value="DNA CROSS-LINK REPAIR PROTEIN PSO2/SNM1-RELATED"/>
    <property type="match status" value="1"/>
</dbReference>
<evidence type="ECO:0000256" key="2">
    <source>
        <dbReference type="ARBA" id="ARBA00022801"/>
    </source>
</evidence>
<dbReference type="OMA" id="WNERISM"/>
<dbReference type="VEuPathDB" id="FungiDB:YALI1_E35384g"/>
<dbReference type="GO" id="GO:0003684">
    <property type="term" value="F:damaged DNA binding"/>
    <property type="evidence" value="ECO:0007669"/>
    <property type="project" value="TreeGrafter"/>
</dbReference>
<dbReference type="AlphaFoldDB" id="A0A1D8NKJ3"/>
<organism evidence="5 7">
    <name type="scientific">Yarrowia lipolytica</name>
    <name type="common">Candida lipolytica</name>
    <dbReference type="NCBI Taxonomy" id="4952"/>
    <lineage>
        <taxon>Eukaryota</taxon>
        <taxon>Fungi</taxon>
        <taxon>Dikarya</taxon>
        <taxon>Ascomycota</taxon>
        <taxon>Saccharomycotina</taxon>
        <taxon>Dipodascomycetes</taxon>
        <taxon>Dipodascales</taxon>
        <taxon>Dipodascales incertae sedis</taxon>
        <taxon>Yarrowia</taxon>
    </lineage>
</organism>
<evidence type="ECO:0000313" key="6">
    <source>
        <dbReference type="EMBL" id="RDW23468.1"/>
    </source>
</evidence>
<reference evidence="5 7" key="1">
    <citation type="journal article" date="2016" name="PLoS ONE">
        <title>Sequence Assembly of Yarrowia lipolytica Strain W29/CLIB89 Shows Transposable Element Diversity.</title>
        <authorList>
            <person name="Magnan C."/>
            <person name="Yu J."/>
            <person name="Chang I."/>
            <person name="Jahn E."/>
            <person name="Kanomata Y."/>
            <person name="Wu J."/>
            <person name="Zeller M."/>
            <person name="Oakes M."/>
            <person name="Baldi P."/>
            <person name="Sandmeyer S."/>
        </authorList>
    </citation>
    <scope>NUCLEOTIDE SEQUENCE [LARGE SCALE GENOMIC DNA]</scope>
    <source>
        <strain evidence="5">CLIB89</strain>
        <strain evidence="7">CLIB89(W29)</strain>
    </source>
</reference>